<accession>A0A1M5KMA5</accession>
<reference evidence="9 10" key="1">
    <citation type="submission" date="2016-11" db="EMBL/GenBank/DDBJ databases">
        <authorList>
            <person name="Jaros S."/>
            <person name="Januszkiewicz K."/>
            <person name="Wedrychowicz H."/>
        </authorList>
    </citation>
    <scope>NUCLEOTIDE SEQUENCE [LARGE SCALE GENOMIC DNA]</scope>
    <source>
        <strain evidence="9 10">DSM 45627</strain>
    </source>
</reference>
<evidence type="ECO:0000313" key="10">
    <source>
        <dbReference type="Proteomes" id="UP000186132"/>
    </source>
</evidence>
<evidence type="ECO:0000256" key="2">
    <source>
        <dbReference type="ARBA" id="ARBA00006645"/>
    </source>
</evidence>
<dbReference type="EMBL" id="FQVU01000003">
    <property type="protein sequence ID" value="SHG53942.1"/>
    <property type="molecule type" value="Genomic_DNA"/>
</dbReference>
<dbReference type="GO" id="GO:0003917">
    <property type="term" value="F:DNA topoisomerase type I (single strand cut, ATP-independent) activity"/>
    <property type="evidence" value="ECO:0007669"/>
    <property type="project" value="UniProtKB-EC"/>
</dbReference>
<keyword evidence="5" id="KW-0238">DNA-binding</keyword>
<sequence>MATSRAPGQSKAAASRTSKAADLIAKLHDDPEECARIAKLAYVSPTDPGLTRRRSGKGFTYRDAAGVTVVDVEVRDRIKRIAIPPAWQDVWICTLPEGHILAVGDDDRGRRQYIYHERWRSLRDQLNFYRLIGFAAALPAIRADVDAQLRRRTLDQDRVLGAMLRIIDVAGLRVGNEAYAEENDSYGLTTLTKRHVEVHGPRIDFRFPAKSNKRAEVSMTDAGVARVLTALLERRGRRLFTVDGQTVGSDEVNARLAELSGTRLTAKDFRTWNGTLTAFRHLRDRVPAGDEADQHVLAAIDAASLKLGNTRSVCRAHYVHPDVVSGYTSGELERFLHGRKERGGNWLDADERLMTSFLSSELDARAGDLFT</sequence>
<evidence type="ECO:0000259" key="8">
    <source>
        <dbReference type="Pfam" id="PF21338"/>
    </source>
</evidence>
<dbReference type="Pfam" id="PF01028">
    <property type="entry name" value="Topoisom_I"/>
    <property type="match status" value="1"/>
</dbReference>
<dbReference type="InterPro" id="IPR014711">
    <property type="entry name" value="TopoI_cat_a-hlx-sub_euk"/>
</dbReference>
<dbReference type="SUPFAM" id="SSF55869">
    <property type="entry name" value="DNA topoisomerase I domain"/>
    <property type="match status" value="1"/>
</dbReference>
<dbReference type="InterPro" id="IPR035447">
    <property type="entry name" value="DNA_topo_I_N_sf"/>
</dbReference>
<dbReference type="Gene3D" id="3.90.15.10">
    <property type="entry name" value="Topoisomerase I, Chain A, domain 3"/>
    <property type="match status" value="1"/>
</dbReference>
<evidence type="ECO:0000256" key="1">
    <source>
        <dbReference type="ARBA" id="ARBA00000213"/>
    </source>
</evidence>
<evidence type="ECO:0000259" key="7">
    <source>
        <dbReference type="Pfam" id="PF01028"/>
    </source>
</evidence>
<evidence type="ECO:0000256" key="5">
    <source>
        <dbReference type="ARBA" id="ARBA00023125"/>
    </source>
</evidence>
<comment type="catalytic activity">
    <reaction evidence="1">
        <text>ATP-independent breakage of single-stranded DNA, followed by passage and rejoining.</text>
        <dbReference type="EC" id="5.6.2.1"/>
    </reaction>
</comment>
<dbReference type="GO" id="GO:0006265">
    <property type="term" value="P:DNA topological change"/>
    <property type="evidence" value="ECO:0007669"/>
    <property type="project" value="InterPro"/>
</dbReference>
<dbReference type="Pfam" id="PF21338">
    <property type="entry name" value="Top1B_N_bact"/>
    <property type="match status" value="1"/>
</dbReference>
<keyword evidence="4" id="KW-0799">Topoisomerase</keyword>
<dbReference type="RefSeq" id="WP_084180962.1">
    <property type="nucleotide sequence ID" value="NZ_FQVU01000003.1"/>
</dbReference>
<comment type="similarity">
    <text evidence="2">Belongs to the type IB topoisomerase family.</text>
</comment>
<proteinExistence type="inferred from homology"/>
<dbReference type="SUPFAM" id="SSF56349">
    <property type="entry name" value="DNA breaking-rejoining enzymes"/>
    <property type="match status" value="1"/>
</dbReference>
<evidence type="ECO:0000256" key="3">
    <source>
        <dbReference type="ARBA" id="ARBA00012891"/>
    </source>
</evidence>
<dbReference type="InterPro" id="IPR001631">
    <property type="entry name" value="TopoI"/>
</dbReference>
<dbReference type="EC" id="5.6.2.1" evidence="3"/>
<dbReference type="InterPro" id="IPR049331">
    <property type="entry name" value="Top1B_N_bact"/>
</dbReference>
<evidence type="ECO:0000256" key="6">
    <source>
        <dbReference type="ARBA" id="ARBA00023235"/>
    </source>
</evidence>
<dbReference type="InterPro" id="IPR011010">
    <property type="entry name" value="DNA_brk_join_enz"/>
</dbReference>
<feature type="domain" description="DNA topoisomerase IB N-terminal" evidence="8">
    <location>
        <begin position="58"/>
        <end position="106"/>
    </location>
</feature>
<dbReference type="Gene3D" id="1.10.132.120">
    <property type="match status" value="1"/>
</dbReference>
<protein>
    <recommendedName>
        <fullName evidence="3">DNA topoisomerase</fullName>
        <ecNumber evidence="3">5.6.2.1</ecNumber>
    </recommendedName>
</protein>
<evidence type="ECO:0000256" key="4">
    <source>
        <dbReference type="ARBA" id="ARBA00023029"/>
    </source>
</evidence>
<dbReference type="PRINTS" id="PR00416">
    <property type="entry name" value="EUTPISMRASEI"/>
</dbReference>
<keyword evidence="10" id="KW-1185">Reference proteome</keyword>
<keyword evidence="6 9" id="KW-0413">Isomerase</keyword>
<dbReference type="Gene3D" id="3.30.66.10">
    <property type="entry name" value="DNA topoisomerase I domain"/>
    <property type="match status" value="1"/>
</dbReference>
<evidence type="ECO:0000313" key="9">
    <source>
        <dbReference type="EMBL" id="SHG53942.1"/>
    </source>
</evidence>
<dbReference type="AlphaFoldDB" id="A0A1M5KMA5"/>
<dbReference type="STRING" id="1206085.SAMN05443575_2203"/>
<dbReference type="PROSITE" id="PS52038">
    <property type="entry name" value="TOPO_IB_2"/>
    <property type="match status" value="1"/>
</dbReference>
<feature type="domain" description="DNA topoisomerase I catalytic core eukaryotic-type" evidence="7">
    <location>
        <begin position="119"/>
        <end position="317"/>
    </location>
</feature>
<organism evidence="9 10">
    <name type="scientific">Jatrophihabitans endophyticus</name>
    <dbReference type="NCBI Taxonomy" id="1206085"/>
    <lineage>
        <taxon>Bacteria</taxon>
        <taxon>Bacillati</taxon>
        <taxon>Actinomycetota</taxon>
        <taxon>Actinomycetes</taxon>
        <taxon>Jatrophihabitantales</taxon>
        <taxon>Jatrophihabitantaceae</taxon>
        <taxon>Jatrophihabitans</taxon>
    </lineage>
</organism>
<dbReference type="InterPro" id="IPR013500">
    <property type="entry name" value="TopoI_cat_euk"/>
</dbReference>
<dbReference type="OrthoDB" id="9778962at2"/>
<dbReference type="GO" id="GO:0003677">
    <property type="term" value="F:DNA binding"/>
    <property type="evidence" value="ECO:0007669"/>
    <property type="project" value="UniProtKB-KW"/>
</dbReference>
<dbReference type="Proteomes" id="UP000186132">
    <property type="component" value="Unassembled WGS sequence"/>
</dbReference>
<name>A0A1M5KMA5_9ACTN</name>
<gene>
    <name evidence="9" type="ORF">SAMN05443575_2203</name>
</gene>